<keyword evidence="2" id="KW-1185">Reference proteome</keyword>
<evidence type="ECO:0000313" key="2">
    <source>
        <dbReference type="Proteomes" id="UP001064489"/>
    </source>
</evidence>
<reference evidence="1 2" key="1">
    <citation type="journal article" date="2022" name="Plant J.">
        <title>Strategies of tolerance reflected in two North American maple genomes.</title>
        <authorList>
            <person name="McEvoy S.L."/>
            <person name="Sezen U.U."/>
            <person name="Trouern-Trend A."/>
            <person name="McMahon S.M."/>
            <person name="Schaberg P.G."/>
            <person name="Yang J."/>
            <person name="Wegrzyn J.L."/>
            <person name="Swenson N.G."/>
        </authorList>
    </citation>
    <scope>NUCLEOTIDE SEQUENCE [LARGE SCALE GENOMIC DNA]</scope>
    <source>
        <strain evidence="1">91603</strain>
    </source>
</reference>
<dbReference type="EMBL" id="JAJSOW010000002">
    <property type="protein sequence ID" value="KAI9198673.1"/>
    <property type="molecule type" value="Genomic_DNA"/>
</dbReference>
<sequence>MLSRFVTISRLCTRTITIPAYGNINATIASPARQAFSSVGSDHHGIVDAAAAAKDSYTERRKGEMPRIQQAKHGLSSVSKGKQVLGGKWEEVVIKSWTACNSSK</sequence>
<gene>
    <name evidence="1" type="ORF">LWI28_020306</name>
</gene>
<dbReference type="AlphaFoldDB" id="A0AAD5JGU4"/>
<proteinExistence type="predicted"/>
<name>A0AAD5JGU4_ACENE</name>
<dbReference type="Proteomes" id="UP001064489">
    <property type="component" value="Chromosome 13"/>
</dbReference>
<protein>
    <submittedName>
        <fullName evidence="1">Uncharacterized protein</fullName>
    </submittedName>
</protein>
<comment type="caution">
    <text evidence="1">The sequence shown here is derived from an EMBL/GenBank/DDBJ whole genome shotgun (WGS) entry which is preliminary data.</text>
</comment>
<organism evidence="1 2">
    <name type="scientific">Acer negundo</name>
    <name type="common">Box elder</name>
    <dbReference type="NCBI Taxonomy" id="4023"/>
    <lineage>
        <taxon>Eukaryota</taxon>
        <taxon>Viridiplantae</taxon>
        <taxon>Streptophyta</taxon>
        <taxon>Embryophyta</taxon>
        <taxon>Tracheophyta</taxon>
        <taxon>Spermatophyta</taxon>
        <taxon>Magnoliopsida</taxon>
        <taxon>eudicotyledons</taxon>
        <taxon>Gunneridae</taxon>
        <taxon>Pentapetalae</taxon>
        <taxon>rosids</taxon>
        <taxon>malvids</taxon>
        <taxon>Sapindales</taxon>
        <taxon>Sapindaceae</taxon>
        <taxon>Hippocastanoideae</taxon>
        <taxon>Acereae</taxon>
        <taxon>Acer</taxon>
    </lineage>
</organism>
<accession>A0AAD5JGU4</accession>
<evidence type="ECO:0000313" key="1">
    <source>
        <dbReference type="EMBL" id="KAI9198673.1"/>
    </source>
</evidence>